<keyword evidence="1" id="KW-0175">Coiled coil</keyword>
<evidence type="ECO:0000256" key="1">
    <source>
        <dbReference type="SAM" id="Coils"/>
    </source>
</evidence>
<proteinExistence type="predicted"/>
<dbReference type="Proteomes" id="UP000236743">
    <property type="component" value="Unassembled WGS sequence"/>
</dbReference>
<keyword evidence="4" id="KW-1185">Reference proteome</keyword>
<sequence length="116" mass="11964">MTATPEAQAGAPADVGAEPEDAPCWMSGTQADAWAAGFNAAQEKAATALQAAEARALAAEAEADRLRSALACVKQQCDTSVYNISPRDHDEAVVRSFQSIADYCARTATVSGEGMG</sequence>
<evidence type="ECO:0000313" key="4">
    <source>
        <dbReference type="Proteomes" id="UP000236743"/>
    </source>
</evidence>
<protein>
    <submittedName>
        <fullName evidence="3">Uncharacterized protein</fullName>
    </submittedName>
</protein>
<evidence type="ECO:0000256" key="2">
    <source>
        <dbReference type="SAM" id="MobiDB-lite"/>
    </source>
</evidence>
<organism evidence="3 4">
    <name type="scientific">Bosea lathyri</name>
    <dbReference type="NCBI Taxonomy" id="1036778"/>
    <lineage>
        <taxon>Bacteria</taxon>
        <taxon>Pseudomonadati</taxon>
        <taxon>Pseudomonadota</taxon>
        <taxon>Alphaproteobacteria</taxon>
        <taxon>Hyphomicrobiales</taxon>
        <taxon>Boseaceae</taxon>
        <taxon>Bosea</taxon>
    </lineage>
</organism>
<dbReference type="EMBL" id="FNUY01000008">
    <property type="protein sequence ID" value="SEG64572.1"/>
    <property type="molecule type" value="Genomic_DNA"/>
</dbReference>
<dbReference type="RefSeq" id="WP_103874073.1">
    <property type="nucleotide sequence ID" value="NZ_FNUY01000008.1"/>
</dbReference>
<reference evidence="3 4" key="1">
    <citation type="submission" date="2016-10" db="EMBL/GenBank/DDBJ databases">
        <authorList>
            <person name="de Groot N.N."/>
        </authorList>
    </citation>
    <scope>NUCLEOTIDE SEQUENCE [LARGE SCALE GENOMIC DNA]</scope>
    <source>
        <strain evidence="3 4">DSM 26656</strain>
    </source>
</reference>
<accession>A0A1H6BVB2</accession>
<dbReference type="OrthoDB" id="10018311at2"/>
<name>A0A1H6BVB2_9HYPH</name>
<feature type="region of interest" description="Disordered" evidence="2">
    <location>
        <begin position="1"/>
        <end position="23"/>
    </location>
</feature>
<evidence type="ECO:0000313" key="3">
    <source>
        <dbReference type="EMBL" id="SEG64572.1"/>
    </source>
</evidence>
<dbReference type="AlphaFoldDB" id="A0A1H6BVB2"/>
<feature type="coiled-coil region" evidence="1">
    <location>
        <begin position="42"/>
        <end position="76"/>
    </location>
</feature>
<gene>
    <name evidence="3" type="ORF">SAMN04488115_108107</name>
</gene>